<feature type="region of interest" description="Disordered" evidence="1">
    <location>
        <begin position="1"/>
        <end position="50"/>
    </location>
</feature>
<accession>A0AAQ3X2I2</accession>
<gene>
    <name evidence="2" type="ORF">U9M48_029748</name>
</gene>
<name>A0AAQ3X2I2_PASNO</name>
<dbReference type="EMBL" id="CP144750">
    <property type="protein sequence ID" value="WVZ82491.1"/>
    <property type="molecule type" value="Genomic_DNA"/>
</dbReference>
<reference evidence="2 3" key="1">
    <citation type="submission" date="2024-02" db="EMBL/GenBank/DDBJ databases">
        <title>High-quality chromosome-scale genome assembly of Pensacola bahiagrass (Paspalum notatum Flugge var. saurae).</title>
        <authorList>
            <person name="Vega J.M."/>
            <person name="Podio M."/>
            <person name="Orjuela J."/>
            <person name="Siena L.A."/>
            <person name="Pessino S.C."/>
            <person name="Combes M.C."/>
            <person name="Mariac C."/>
            <person name="Albertini E."/>
            <person name="Pupilli F."/>
            <person name="Ortiz J.P.A."/>
            <person name="Leblanc O."/>
        </authorList>
    </citation>
    <scope>NUCLEOTIDE SEQUENCE [LARGE SCALE GENOMIC DNA]</scope>
    <source>
        <strain evidence="2">R1</strain>
        <tissue evidence="2">Leaf</tissue>
    </source>
</reference>
<organism evidence="2 3">
    <name type="scientific">Paspalum notatum var. saurae</name>
    <dbReference type="NCBI Taxonomy" id="547442"/>
    <lineage>
        <taxon>Eukaryota</taxon>
        <taxon>Viridiplantae</taxon>
        <taxon>Streptophyta</taxon>
        <taxon>Embryophyta</taxon>
        <taxon>Tracheophyta</taxon>
        <taxon>Spermatophyta</taxon>
        <taxon>Magnoliopsida</taxon>
        <taxon>Liliopsida</taxon>
        <taxon>Poales</taxon>
        <taxon>Poaceae</taxon>
        <taxon>PACMAD clade</taxon>
        <taxon>Panicoideae</taxon>
        <taxon>Andropogonodae</taxon>
        <taxon>Paspaleae</taxon>
        <taxon>Paspalinae</taxon>
        <taxon>Paspalum</taxon>
    </lineage>
</organism>
<keyword evidence="3" id="KW-1185">Reference proteome</keyword>
<evidence type="ECO:0000313" key="2">
    <source>
        <dbReference type="EMBL" id="WVZ82491.1"/>
    </source>
</evidence>
<dbReference type="Proteomes" id="UP001341281">
    <property type="component" value="Chromosome 06"/>
</dbReference>
<feature type="compositionally biased region" description="Basic and acidic residues" evidence="1">
    <location>
        <begin position="15"/>
        <end position="24"/>
    </location>
</feature>
<evidence type="ECO:0000256" key="1">
    <source>
        <dbReference type="SAM" id="MobiDB-lite"/>
    </source>
</evidence>
<evidence type="ECO:0000313" key="3">
    <source>
        <dbReference type="Proteomes" id="UP001341281"/>
    </source>
</evidence>
<proteinExistence type="predicted"/>
<dbReference type="AlphaFoldDB" id="A0AAQ3X2I2"/>
<sequence length="130" mass="14155">MHPPAVLTRTPPSADGRELGKKEAGLGSGGARWRGKAAPGVSPRLARPPCASSRVRRVQAGLPPHAQPLHARRRALPARLLHAHRGRRHPFRWATPVMGSDHIQEKTELLYALINGRQLSTLPKVTQCDG</sequence>
<protein>
    <submittedName>
        <fullName evidence="2">Uncharacterized protein</fullName>
    </submittedName>
</protein>